<dbReference type="STRING" id="408074.SAMN05660909_03376"/>
<organism evidence="1 2">
    <name type="scientific">Chitinophaga terrae</name>
    <name type="common">ex Kim and Jung 2007</name>
    <dbReference type="NCBI Taxonomy" id="408074"/>
    <lineage>
        <taxon>Bacteria</taxon>
        <taxon>Pseudomonadati</taxon>
        <taxon>Bacteroidota</taxon>
        <taxon>Chitinophagia</taxon>
        <taxon>Chitinophagales</taxon>
        <taxon>Chitinophagaceae</taxon>
        <taxon>Chitinophaga</taxon>
    </lineage>
</organism>
<evidence type="ECO:0000313" key="1">
    <source>
        <dbReference type="EMBL" id="SEA77336.1"/>
    </source>
</evidence>
<proteinExistence type="predicted"/>
<dbReference type="AlphaFoldDB" id="A0A1H4DXK9"/>
<reference evidence="2" key="1">
    <citation type="submission" date="2016-10" db="EMBL/GenBank/DDBJ databases">
        <authorList>
            <person name="Varghese N."/>
            <person name="Submissions S."/>
        </authorList>
    </citation>
    <scope>NUCLEOTIDE SEQUENCE [LARGE SCALE GENOMIC DNA]</scope>
    <source>
        <strain evidence="2">DSM 23920</strain>
    </source>
</reference>
<keyword evidence="2" id="KW-1185">Reference proteome</keyword>
<dbReference type="Proteomes" id="UP000199656">
    <property type="component" value="Unassembled WGS sequence"/>
</dbReference>
<protein>
    <submittedName>
        <fullName evidence="1">Uncharacterized protein</fullName>
    </submittedName>
</protein>
<dbReference type="EMBL" id="FNRL01000015">
    <property type="protein sequence ID" value="SEA77336.1"/>
    <property type="molecule type" value="Genomic_DNA"/>
</dbReference>
<name>A0A1H4DXK9_9BACT</name>
<sequence length="42" mass="4789">MMVFINKGLFYVEAINCLEICCLKIGITMPLILYMNIYGADI</sequence>
<evidence type="ECO:0000313" key="2">
    <source>
        <dbReference type="Proteomes" id="UP000199656"/>
    </source>
</evidence>
<gene>
    <name evidence="1" type="ORF">SAMN05660909_03376</name>
</gene>
<accession>A0A1H4DXK9</accession>